<sequence length="238" mass="25816">MASVAARRRQELAAEGQRHLEETIASAFQILSSMNDELCNPALWSSSAAATAASAASQHPHHQNAAPPPPHSADSDADAMGGAAGGSGGSLDEARHRYKIAVAALRASIAAVSPSTQEMGPTESKGDQAEIERLEEHASSLRKDIIRNQSVLGTRPFFRCKPEVSQTEPFFHFFVLVLVSQCLDCLVHSVVYMKSMFILHVSGIILEIESRNKQLKLLIDQLRDLISDISMWQSPCSV</sequence>
<reference evidence="1" key="1">
    <citation type="submission" date="2015-06" db="UniProtKB">
        <authorList>
            <consortium name="EnsemblPlants"/>
        </authorList>
    </citation>
    <scope>IDENTIFICATION</scope>
</reference>
<dbReference type="PANTHER" id="PTHR36406:SF2">
    <property type="entry name" value="MEDIATOR OF RNA POLYMERASE II TRANSCRIPTION SUBUNIT 30"/>
    <property type="match status" value="1"/>
</dbReference>
<protein>
    <recommendedName>
        <fullName evidence="2">Mediator of RNA polymerase II transcription subunit 30</fullName>
    </recommendedName>
</protein>
<dbReference type="AlphaFoldDB" id="M8BH52"/>
<dbReference type="PANTHER" id="PTHR36406">
    <property type="entry name" value="MEDIATOR OF RNA POLYMERASE II TRANSCRIPTION SUBUNIT 30"/>
    <property type="match status" value="1"/>
</dbReference>
<dbReference type="GO" id="GO:0016592">
    <property type="term" value="C:mediator complex"/>
    <property type="evidence" value="ECO:0007669"/>
    <property type="project" value="InterPro"/>
</dbReference>
<dbReference type="EnsemblPlants" id="EMT24285">
    <property type="protein sequence ID" value="EMT24285"/>
    <property type="gene ID" value="F775_26677"/>
</dbReference>
<evidence type="ECO:0000313" key="1">
    <source>
        <dbReference type="EnsemblPlants" id="EMT24285"/>
    </source>
</evidence>
<name>M8BH52_AEGTA</name>
<evidence type="ECO:0008006" key="2">
    <source>
        <dbReference type="Google" id="ProtNLM"/>
    </source>
</evidence>
<proteinExistence type="predicted"/>
<dbReference type="InterPro" id="IPR034568">
    <property type="entry name" value="MED30"/>
</dbReference>
<accession>M8BH52</accession>
<organism evidence="1">
    <name type="scientific">Aegilops tauschii</name>
    <name type="common">Tausch's goatgrass</name>
    <name type="synonym">Aegilops squarrosa</name>
    <dbReference type="NCBI Taxonomy" id="37682"/>
    <lineage>
        <taxon>Eukaryota</taxon>
        <taxon>Viridiplantae</taxon>
        <taxon>Streptophyta</taxon>
        <taxon>Embryophyta</taxon>
        <taxon>Tracheophyta</taxon>
        <taxon>Spermatophyta</taxon>
        <taxon>Magnoliopsida</taxon>
        <taxon>Liliopsida</taxon>
        <taxon>Poales</taxon>
        <taxon>Poaceae</taxon>
        <taxon>BOP clade</taxon>
        <taxon>Pooideae</taxon>
        <taxon>Triticodae</taxon>
        <taxon>Triticeae</taxon>
        <taxon>Triticinae</taxon>
        <taxon>Aegilops</taxon>
    </lineage>
</organism>